<evidence type="ECO:0000259" key="4">
    <source>
        <dbReference type="Pfam" id="PF04213"/>
    </source>
</evidence>
<feature type="signal peptide" evidence="3">
    <location>
        <begin position="1"/>
        <end position="37"/>
    </location>
</feature>
<dbReference type="Proteomes" id="UP001500897">
    <property type="component" value="Unassembled WGS sequence"/>
</dbReference>
<comment type="caution">
    <text evidence="5">The sequence shown here is derived from an EMBL/GenBank/DDBJ whole genome shotgun (WGS) entry which is preliminary data.</text>
</comment>
<dbReference type="EMBL" id="BAAANS010000069">
    <property type="protein sequence ID" value="GAA2119821.1"/>
    <property type="molecule type" value="Genomic_DNA"/>
</dbReference>
<evidence type="ECO:0000313" key="5">
    <source>
        <dbReference type="EMBL" id="GAA2119821.1"/>
    </source>
</evidence>
<dbReference type="Pfam" id="PF04213">
    <property type="entry name" value="HtaA"/>
    <property type="match status" value="2"/>
</dbReference>
<feature type="domain" description="Htaa" evidence="4">
    <location>
        <begin position="284"/>
        <end position="442"/>
    </location>
</feature>
<dbReference type="InterPro" id="IPR051860">
    <property type="entry name" value="Plasmodium_CSP_Invasion"/>
</dbReference>
<dbReference type="PANTHER" id="PTHR44826">
    <property type="entry name" value="SPORE COAT PROTEIN SP85"/>
    <property type="match status" value="1"/>
</dbReference>
<dbReference type="RefSeq" id="WP_344557898.1">
    <property type="nucleotide sequence ID" value="NZ_BAAANS010000069.1"/>
</dbReference>
<feature type="compositionally biased region" description="Gly residues" evidence="2">
    <location>
        <begin position="466"/>
        <end position="481"/>
    </location>
</feature>
<feature type="chain" id="PRO_5047159536" description="Htaa domain-containing protein" evidence="3">
    <location>
        <begin position="38"/>
        <end position="536"/>
    </location>
</feature>
<gene>
    <name evidence="5" type="ORF">GCM10009759_68180</name>
</gene>
<accession>A0ABN2XZY7</accession>
<dbReference type="PANTHER" id="PTHR44826:SF3">
    <property type="entry name" value="SPORE COAT PROTEIN SP85"/>
    <property type="match status" value="1"/>
</dbReference>
<evidence type="ECO:0000256" key="1">
    <source>
        <dbReference type="ARBA" id="ARBA00022737"/>
    </source>
</evidence>
<feature type="region of interest" description="Disordered" evidence="2">
    <location>
        <begin position="449"/>
        <end position="487"/>
    </location>
</feature>
<feature type="region of interest" description="Disordered" evidence="2">
    <location>
        <begin position="205"/>
        <end position="277"/>
    </location>
</feature>
<sequence length="536" mass="52908">MSRTPARHRNRTRLAALAAATAGLGLTAFGLPSLAFGAGAPTTVSYDTGSLDWGVLAKFRSYVTGPIGGGSATATGGATVNQDGSYHFNLASAGYDTTTHRLNATFDGGVRFLAHDGALDVAFSDLRISTEGTTGTLIADTSSKETVGAAAPTVREDVPLATFTVARDTTNGGATAAALTAEGAKAFAGFYPAGTALDPLSIVLKQTPAPSPSPSTPAEPSTEPSTEPSVEPSIEPSAAPSTEPSTGPSSSASPSAGPSPEPSPSPSSSASASTPAGNELAVVDGRLEWKVQEDFLAYVTGPIAAGKVEFGGGAAGFGFGSGSGSYRTDTHALSADFAGSVRFLGHRGADGQYQLDTALSKLGIRVDASGAYLVADVTAKSLSGGEPVVLTGVRIAELDLSKADFTPVDGVVTLRQVPATLTAEGEPVFGQYKEGKALAPVTAVLSFDRSATLPPTTPSTAPSTGTGTGTGAGTDTGGTTGGATLTTSGADGGELAYTGGGTGTAPILATAAGLLLIGGATTVLARRRSSGGTAAE</sequence>
<keyword evidence="1" id="KW-0677">Repeat</keyword>
<proteinExistence type="predicted"/>
<evidence type="ECO:0000256" key="3">
    <source>
        <dbReference type="SAM" id="SignalP"/>
    </source>
</evidence>
<organism evidence="5 6">
    <name type="scientific">Kitasatospora saccharophila</name>
    <dbReference type="NCBI Taxonomy" id="407973"/>
    <lineage>
        <taxon>Bacteria</taxon>
        <taxon>Bacillati</taxon>
        <taxon>Actinomycetota</taxon>
        <taxon>Actinomycetes</taxon>
        <taxon>Kitasatosporales</taxon>
        <taxon>Streptomycetaceae</taxon>
        <taxon>Kitasatospora</taxon>
    </lineage>
</organism>
<reference evidence="6" key="1">
    <citation type="journal article" date="2019" name="Int. J. Syst. Evol. Microbiol.">
        <title>The Global Catalogue of Microorganisms (GCM) 10K type strain sequencing project: providing services to taxonomists for standard genome sequencing and annotation.</title>
        <authorList>
            <consortium name="The Broad Institute Genomics Platform"/>
            <consortium name="The Broad Institute Genome Sequencing Center for Infectious Disease"/>
            <person name="Wu L."/>
            <person name="Ma J."/>
        </authorList>
    </citation>
    <scope>NUCLEOTIDE SEQUENCE [LARGE SCALE GENOMIC DNA]</scope>
    <source>
        <strain evidence="6">JCM 14559</strain>
    </source>
</reference>
<dbReference type="InterPro" id="IPR007331">
    <property type="entry name" value="Htaa"/>
</dbReference>
<protein>
    <recommendedName>
        <fullName evidence="4">Htaa domain-containing protein</fullName>
    </recommendedName>
</protein>
<feature type="domain" description="Htaa" evidence="4">
    <location>
        <begin position="49"/>
        <end position="202"/>
    </location>
</feature>
<keyword evidence="3" id="KW-0732">Signal</keyword>
<evidence type="ECO:0000313" key="6">
    <source>
        <dbReference type="Proteomes" id="UP001500897"/>
    </source>
</evidence>
<feature type="compositionally biased region" description="Low complexity" evidence="2">
    <location>
        <begin position="218"/>
        <end position="256"/>
    </location>
</feature>
<feature type="compositionally biased region" description="Low complexity" evidence="2">
    <location>
        <begin position="450"/>
        <end position="465"/>
    </location>
</feature>
<name>A0ABN2XZY7_9ACTN</name>
<keyword evidence="6" id="KW-1185">Reference proteome</keyword>
<evidence type="ECO:0000256" key="2">
    <source>
        <dbReference type="SAM" id="MobiDB-lite"/>
    </source>
</evidence>
<feature type="compositionally biased region" description="Low complexity" evidence="2">
    <location>
        <begin position="266"/>
        <end position="276"/>
    </location>
</feature>